<feature type="transmembrane region" description="Helical" evidence="1">
    <location>
        <begin position="6"/>
        <end position="28"/>
    </location>
</feature>
<name>A0A9K3H278_HELAN</name>
<gene>
    <name evidence="2" type="ORF">HanXRQr2_Chr15g0695591</name>
</gene>
<evidence type="ECO:0000313" key="2">
    <source>
        <dbReference type="EMBL" id="KAF5764742.1"/>
    </source>
</evidence>
<evidence type="ECO:0000256" key="1">
    <source>
        <dbReference type="SAM" id="Phobius"/>
    </source>
</evidence>
<accession>A0A9K3H278</accession>
<comment type="caution">
    <text evidence="2">The sequence shown here is derived from an EMBL/GenBank/DDBJ whole genome shotgun (WGS) entry which is preliminary data.</text>
</comment>
<keyword evidence="1" id="KW-0472">Membrane</keyword>
<keyword evidence="1" id="KW-0812">Transmembrane</keyword>
<reference evidence="2" key="1">
    <citation type="journal article" date="2017" name="Nature">
        <title>The sunflower genome provides insights into oil metabolism, flowering and Asterid evolution.</title>
        <authorList>
            <person name="Badouin H."/>
            <person name="Gouzy J."/>
            <person name="Grassa C.J."/>
            <person name="Murat F."/>
            <person name="Staton S.E."/>
            <person name="Cottret L."/>
            <person name="Lelandais-Briere C."/>
            <person name="Owens G.L."/>
            <person name="Carrere S."/>
            <person name="Mayjonade B."/>
            <person name="Legrand L."/>
            <person name="Gill N."/>
            <person name="Kane N.C."/>
            <person name="Bowers J.E."/>
            <person name="Hubner S."/>
            <person name="Bellec A."/>
            <person name="Berard A."/>
            <person name="Berges H."/>
            <person name="Blanchet N."/>
            <person name="Boniface M.C."/>
            <person name="Brunel D."/>
            <person name="Catrice O."/>
            <person name="Chaidir N."/>
            <person name="Claudel C."/>
            <person name="Donnadieu C."/>
            <person name="Faraut T."/>
            <person name="Fievet G."/>
            <person name="Helmstetter N."/>
            <person name="King M."/>
            <person name="Knapp S.J."/>
            <person name="Lai Z."/>
            <person name="Le Paslier M.C."/>
            <person name="Lippi Y."/>
            <person name="Lorenzon L."/>
            <person name="Mandel J.R."/>
            <person name="Marage G."/>
            <person name="Marchand G."/>
            <person name="Marquand E."/>
            <person name="Bret-Mestries E."/>
            <person name="Morien E."/>
            <person name="Nambeesan S."/>
            <person name="Nguyen T."/>
            <person name="Pegot-Espagnet P."/>
            <person name="Pouilly N."/>
            <person name="Raftis F."/>
            <person name="Sallet E."/>
            <person name="Schiex T."/>
            <person name="Thomas J."/>
            <person name="Vandecasteele C."/>
            <person name="Vares D."/>
            <person name="Vear F."/>
            <person name="Vautrin S."/>
            <person name="Crespi M."/>
            <person name="Mangin B."/>
            <person name="Burke J.M."/>
            <person name="Salse J."/>
            <person name="Munos S."/>
            <person name="Vincourt P."/>
            <person name="Rieseberg L.H."/>
            <person name="Langlade N.B."/>
        </authorList>
    </citation>
    <scope>NUCLEOTIDE SEQUENCE</scope>
    <source>
        <tissue evidence="2">Leaves</tissue>
    </source>
</reference>
<keyword evidence="3" id="KW-1185">Reference proteome</keyword>
<dbReference type="EMBL" id="MNCJ02000330">
    <property type="protein sequence ID" value="KAF5764742.1"/>
    <property type="molecule type" value="Genomic_DNA"/>
</dbReference>
<organism evidence="2 3">
    <name type="scientific">Helianthus annuus</name>
    <name type="common">Common sunflower</name>
    <dbReference type="NCBI Taxonomy" id="4232"/>
    <lineage>
        <taxon>Eukaryota</taxon>
        <taxon>Viridiplantae</taxon>
        <taxon>Streptophyta</taxon>
        <taxon>Embryophyta</taxon>
        <taxon>Tracheophyta</taxon>
        <taxon>Spermatophyta</taxon>
        <taxon>Magnoliopsida</taxon>
        <taxon>eudicotyledons</taxon>
        <taxon>Gunneridae</taxon>
        <taxon>Pentapetalae</taxon>
        <taxon>asterids</taxon>
        <taxon>campanulids</taxon>
        <taxon>Asterales</taxon>
        <taxon>Asteraceae</taxon>
        <taxon>Asteroideae</taxon>
        <taxon>Heliantheae alliance</taxon>
        <taxon>Heliantheae</taxon>
        <taxon>Helianthus</taxon>
    </lineage>
</organism>
<dbReference type="Proteomes" id="UP000215914">
    <property type="component" value="Unassembled WGS sequence"/>
</dbReference>
<keyword evidence="1" id="KW-1133">Transmembrane helix</keyword>
<protein>
    <submittedName>
        <fullName evidence="2">B-cell receptor-associated protein 29/31</fullName>
    </submittedName>
</protein>
<dbReference type="AlphaFoldDB" id="A0A9K3H278"/>
<keyword evidence="2" id="KW-0675">Receptor</keyword>
<dbReference type="Gramene" id="mRNA:HanXRQr2_Chr15g0695591">
    <property type="protein sequence ID" value="CDS:HanXRQr2_Chr15g0695591.1"/>
    <property type="gene ID" value="HanXRQr2_Chr15g0695591"/>
</dbReference>
<sequence length="54" mass="6633">MKSQRYALLIATYLVFYWILYSVTKLVVRVDQLNQWVDHNGWRWWLITVMEVAD</sequence>
<evidence type="ECO:0000313" key="3">
    <source>
        <dbReference type="Proteomes" id="UP000215914"/>
    </source>
</evidence>
<reference evidence="2" key="2">
    <citation type="submission" date="2020-06" db="EMBL/GenBank/DDBJ databases">
        <title>Helianthus annuus Genome sequencing and assembly Release 2.</title>
        <authorList>
            <person name="Gouzy J."/>
            <person name="Langlade N."/>
            <person name="Munos S."/>
        </authorList>
    </citation>
    <scope>NUCLEOTIDE SEQUENCE</scope>
    <source>
        <tissue evidence="2">Leaves</tissue>
    </source>
</reference>
<proteinExistence type="predicted"/>